<dbReference type="Proteomes" id="UP000002640">
    <property type="component" value="Unassembled WGS sequence"/>
</dbReference>
<dbReference type="GeneID" id="20659712"/>
<reference evidence="2 3" key="1">
    <citation type="journal article" date="2006" name="Science">
        <title>Phytophthora genome sequences uncover evolutionary origins and mechanisms of pathogenesis.</title>
        <authorList>
            <person name="Tyler B.M."/>
            <person name="Tripathy S."/>
            <person name="Zhang X."/>
            <person name="Dehal P."/>
            <person name="Jiang R.H."/>
            <person name="Aerts A."/>
            <person name="Arredondo F.D."/>
            <person name="Baxter L."/>
            <person name="Bensasson D."/>
            <person name="Beynon J.L."/>
            <person name="Chapman J."/>
            <person name="Damasceno C.M."/>
            <person name="Dorrance A.E."/>
            <person name="Dou D."/>
            <person name="Dickerman A.W."/>
            <person name="Dubchak I.L."/>
            <person name="Garbelotto M."/>
            <person name="Gijzen M."/>
            <person name="Gordon S.G."/>
            <person name="Govers F."/>
            <person name="Grunwald N.J."/>
            <person name="Huang W."/>
            <person name="Ivors K.L."/>
            <person name="Jones R.W."/>
            <person name="Kamoun S."/>
            <person name="Krampis K."/>
            <person name="Lamour K.H."/>
            <person name="Lee M.K."/>
            <person name="McDonald W.H."/>
            <person name="Medina M."/>
            <person name="Meijer H.J."/>
            <person name="Nordberg E.K."/>
            <person name="Maclean D.J."/>
            <person name="Ospina-Giraldo M.D."/>
            <person name="Morris P.F."/>
            <person name="Phuntumart V."/>
            <person name="Putnam N.H."/>
            <person name="Rash S."/>
            <person name="Rose J.K."/>
            <person name="Sakihama Y."/>
            <person name="Salamov A.A."/>
            <person name="Savidor A."/>
            <person name="Scheuring C.F."/>
            <person name="Smith B.M."/>
            <person name="Sobral B.W."/>
            <person name="Terry A."/>
            <person name="Torto-Alalibo T.A."/>
            <person name="Win J."/>
            <person name="Xu Z."/>
            <person name="Zhang H."/>
            <person name="Grigoriev I.V."/>
            <person name="Rokhsar D.S."/>
            <person name="Boore J.L."/>
        </authorList>
    </citation>
    <scope>NUCLEOTIDE SEQUENCE [LARGE SCALE GENOMIC DNA]</scope>
    <source>
        <strain evidence="2 3">P6497</strain>
    </source>
</reference>
<evidence type="ECO:0000313" key="2">
    <source>
        <dbReference type="EMBL" id="EGZ12262.1"/>
    </source>
</evidence>
<dbReference type="KEGG" id="psoj:PHYSODRAFT_515710"/>
<keyword evidence="3" id="KW-1185">Reference proteome</keyword>
<protein>
    <submittedName>
        <fullName evidence="2">Uncharacterized protein</fullName>
    </submittedName>
</protein>
<organism evidence="2 3">
    <name type="scientific">Phytophthora sojae (strain P6497)</name>
    <name type="common">Soybean stem and root rot agent</name>
    <name type="synonym">Phytophthora megasperma f. sp. glycines</name>
    <dbReference type="NCBI Taxonomy" id="1094619"/>
    <lineage>
        <taxon>Eukaryota</taxon>
        <taxon>Sar</taxon>
        <taxon>Stramenopiles</taxon>
        <taxon>Oomycota</taxon>
        <taxon>Peronosporomycetes</taxon>
        <taxon>Peronosporales</taxon>
        <taxon>Peronosporaceae</taxon>
        <taxon>Phytophthora</taxon>
    </lineage>
</organism>
<dbReference type="RefSeq" id="XP_009532595.1">
    <property type="nucleotide sequence ID" value="XM_009534300.1"/>
</dbReference>
<feature type="region of interest" description="Disordered" evidence="1">
    <location>
        <begin position="159"/>
        <end position="183"/>
    </location>
</feature>
<dbReference type="OMA" id="VEDYYGW"/>
<accession>G4ZVM3</accession>
<dbReference type="InParanoid" id="G4ZVM3"/>
<evidence type="ECO:0000256" key="1">
    <source>
        <dbReference type="SAM" id="MobiDB-lite"/>
    </source>
</evidence>
<feature type="compositionally biased region" description="Acidic residues" evidence="1">
    <location>
        <begin position="171"/>
        <end position="183"/>
    </location>
</feature>
<gene>
    <name evidence="2" type="ORF">PHYSODRAFT_515710</name>
</gene>
<sequence length="183" mass="20344">METPEEFLADFDANLDNQVAEETANYFDNVKSFQAALKSGVIDKSSSVSGRFCVLKAAKTTNGKGTQAYCVNSNLASHVKAVEVRMDQADPALVKQRVVRITLWDPKPKPPGPILRVRRGCIYHFRKIHSVEDYYGWTQGSLQLTCHGDDSLVKQVTDFTPSKRAENAAGNEDEEKSSEDLDM</sequence>
<dbReference type="AlphaFoldDB" id="G4ZVM3"/>
<evidence type="ECO:0000313" key="3">
    <source>
        <dbReference type="Proteomes" id="UP000002640"/>
    </source>
</evidence>
<dbReference type="EMBL" id="JH159157">
    <property type="protein sequence ID" value="EGZ12262.1"/>
    <property type="molecule type" value="Genomic_DNA"/>
</dbReference>
<name>G4ZVM3_PHYSP</name>
<proteinExistence type="predicted"/>